<keyword evidence="10" id="KW-1185">Reference proteome</keyword>
<comment type="similarity">
    <text evidence="3">In the C-terminal section; belongs to the pectinesterase family.</text>
</comment>
<name>A0AAV1CP66_OLDCO</name>
<dbReference type="NCBIfam" id="TIGR01614">
    <property type="entry name" value="PME_inhib"/>
    <property type="match status" value="1"/>
</dbReference>
<evidence type="ECO:0000313" key="9">
    <source>
        <dbReference type="EMBL" id="CAI9097376.1"/>
    </source>
</evidence>
<evidence type="ECO:0000256" key="2">
    <source>
        <dbReference type="ARBA" id="ARBA00006027"/>
    </source>
</evidence>
<protein>
    <submittedName>
        <fullName evidence="9">OLC1v1033779C1</fullName>
    </submittedName>
</protein>
<dbReference type="CDD" id="cd15798">
    <property type="entry name" value="PMEI-like_3"/>
    <property type="match status" value="1"/>
</dbReference>
<dbReference type="GO" id="GO:0030599">
    <property type="term" value="F:pectinesterase activity"/>
    <property type="evidence" value="ECO:0007669"/>
    <property type="project" value="UniProtKB-EC"/>
</dbReference>
<evidence type="ECO:0000313" key="10">
    <source>
        <dbReference type="Proteomes" id="UP001161247"/>
    </source>
</evidence>
<dbReference type="AlphaFoldDB" id="A0AAV1CP66"/>
<dbReference type="Pfam" id="PF01095">
    <property type="entry name" value="Pectinesterase"/>
    <property type="match status" value="1"/>
</dbReference>
<comment type="similarity">
    <text evidence="2">In the N-terminal section; belongs to the PMEI family.</text>
</comment>
<reference evidence="9" key="1">
    <citation type="submission" date="2023-03" db="EMBL/GenBank/DDBJ databases">
        <authorList>
            <person name="Julca I."/>
        </authorList>
    </citation>
    <scope>NUCLEOTIDE SEQUENCE</scope>
</reference>
<dbReference type="PANTHER" id="PTHR31707">
    <property type="entry name" value="PECTINESTERASE"/>
    <property type="match status" value="1"/>
</dbReference>
<evidence type="ECO:0000259" key="8">
    <source>
        <dbReference type="SMART" id="SM00856"/>
    </source>
</evidence>
<feature type="domain" description="Pectinesterase inhibitor" evidence="8">
    <location>
        <begin position="65"/>
        <end position="235"/>
    </location>
</feature>
<dbReference type="GO" id="GO:0042545">
    <property type="term" value="P:cell wall modification"/>
    <property type="evidence" value="ECO:0007669"/>
    <property type="project" value="InterPro"/>
</dbReference>
<dbReference type="Gene3D" id="2.160.20.10">
    <property type="entry name" value="Single-stranded right-handed beta-helix, Pectin lyase-like"/>
    <property type="match status" value="1"/>
</dbReference>
<evidence type="ECO:0000256" key="6">
    <source>
        <dbReference type="ARBA" id="ARBA00023316"/>
    </source>
</evidence>
<accession>A0AAV1CP66</accession>
<dbReference type="SUPFAM" id="SSF101148">
    <property type="entry name" value="Plant invertase/pectin methylesterase inhibitor"/>
    <property type="match status" value="1"/>
</dbReference>
<evidence type="ECO:0000256" key="7">
    <source>
        <dbReference type="ARBA" id="ARBA00047928"/>
    </source>
</evidence>
<dbReference type="InterPro" id="IPR012334">
    <property type="entry name" value="Pectin_lyas_fold"/>
</dbReference>
<organism evidence="9 10">
    <name type="scientific">Oldenlandia corymbosa var. corymbosa</name>
    <dbReference type="NCBI Taxonomy" id="529605"/>
    <lineage>
        <taxon>Eukaryota</taxon>
        <taxon>Viridiplantae</taxon>
        <taxon>Streptophyta</taxon>
        <taxon>Embryophyta</taxon>
        <taxon>Tracheophyta</taxon>
        <taxon>Spermatophyta</taxon>
        <taxon>Magnoliopsida</taxon>
        <taxon>eudicotyledons</taxon>
        <taxon>Gunneridae</taxon>
        <taxon>Pentapetalae</taxon>
        <taxon>asterids</taxon>
        <taxon>lamiids</taxon>
        <taxon>Gentianales</taxon>
        <taxon>Rubiaceae</taxon>
        <taxon>Rubioideae</taxon>
        <taxon>Spermacoceae</taxon>
        <taxon>Hedyotis-Oldenlandia complex</taxon>
        <taxon>Oldenlandia</taxon>
    </lineage>
</organism>
<keyword evidence="4" id="KW-0378">Hydrolase</keyword>
<dbReference type="InterPro" id="IPR011050">
    <property type="entry name" value="Pectin_lyase_fold/virulence"/>
</dbReference>
<comment type="catalytic activity">
    <reaction evidence="7">
        <text>[(1-&gt;4)-alpha-D-galacturonosyl methyl ester](n) + n H2O = [(1-&gt;4)-alpha-D-galacturonosyl](n) + n methanol + n H(+)</text>
        <dbReference type="Rhea" id="RHEA:22380"/>
        <dbReference type="Rhea" id="RHEA-COMP:14570"/>
        <dbReference type="Rhea" id="RHEA-COMP:14573"/>
        <dbReference type="ChEBI" id="CHEBI:15377"/>
        <dbReference type="ChEBI" id="CHEBI:15378"/>
        <dbReference type="ChEBI" id="CHEBI:17790"/>
        <dbReference type="ChEBI" id="CHEBI:140522"/>
        <dbReference type="ChEBI" id="CHEBI:140523"/>
        <dbReference type="EC" id="3.1.1.11"/>
    </reaction>
</comment>
<dbReference type="SUPFAM" id="SSF51126">
    <property type="entry name" value="Pectin lyase-like"/>
    <property type="match status" value="1"/>
</dbReference>
<dbReference type="GO" id="GO:0004857">
    <property type="term" value="F:enzyme inhibitor activity"/>
    <property type="evidence" value="ECO:0007669"/>
    <property type="project" value="InterPro"/>
</dbReference>
<dbReference type="Pfam" id="PF04043">
    <property type="entry name" value="PMEI"/>
    <property type="match status" value="1"/>
</dbReference>
<keyword evidence="5" id="KW-0063">Aspartyl esterase</keyword>
<dbReference type="Gene3D" id="1.20.140.40">
    <property type="entry name" value="Invertase/pectin methylesterase inhibitor family protein"/>
    <property type="match status" value="1"/>
</dbReference>
<dbReference type="InterPro" id="IPR035513">
    <property type="entry name" value="Invertase/methylesterase_inhib"/>
</dbReference>
<comment type="pathway">
    <text evidence="1">Glycan metabolism; pectin degradation; 2-dehydro-3-deoxy-D-gluconate from pectin: step 1/5.</text>
</comment>
<dbReference type="SMART" id="SM00856">
    <property type="entry name" value="PMEI"/>
    <property type="match status" value="1"/>
</dbReference>
<dbReference type="Proteomes" id="UP001161247">
    <property type="component" value="Chromosome 3"/>
</dbReference>
<sequence length="379" mass="42322">MEPNSPTIKNSESLQFWKNMNGAQKMVMITMAVLTLIAVLAAAILNNPASSSSSSFAEEDSRNHHLNSVIKKACANTLYTSLCFTTLSSIPSPVSSDNNQTVLSFHYILEFAINQTKKHVLETQVSSISRFQNQSWSSQQQNAIKDCMEMLDQTQYELEQAIENLHQFPESVGYLPRSYGYLKVLLSAAMTNGYSCIDGLSDLEALDSEAQKEIKKHFQVSLNPISQMISNCLAMITDMEKVRRQETMKNPRMLLMKIPEDRLLDWMSVKERKMMQMKGKLSPDVIVACDGSGNYSKIGEAIALAPNFSKIRYAIGIKAGIYEENVIIPREKTNLMLMGDGMNSTIIAGSRNIVDGFSTFASATLSMLKTFISLNFQYC</sequence>
<proteinExistence type="inferred from homology"/>
<evidence type="ECO:0000256" key="3">
    <source>
        <dbReference type="ARBA" id="ARBA00007786"/>
    </source>
</evidence>
<dbReference type="InterPro" id="IPR006501">
    <property type="entry name" value="Pectinesterase_inhib_dom"/>
</dbReference>
<evidence type="ECO:0000256" key="5">
    <source>
        <dbReference type="ARBA" id="ARBA00023085"/>
    </source>
</evidence>
<gene>
    <name evidence="9" type="ORF">OLC1_LOCUS7877</name>
</gene>
<dbReference type="EMBL" id="OX459120">
    <property type="protein sequence ID" value="CAI9097376.1"/>
    <property type="molecule type" value="Genomic_DNA"/>
</dbReference>
<evidence type="ECO:0000256" key="4">
    <source>
        <dbReference type="ARBA" id="ARBA00022801"/>
    </source>
</evidence>
<dbReference type="InterPro" id="IPR000070">
    <property type="entry name" value="Pectinesterase_cat"/>
</dbReference>
<evidence type="ECO:0000256" key="1">
    <source>
        <dbReference type="ARBA" id="ARBA00005184"/>
    </source>
</evidence>
<keyword evidence="6" id="KW-0961">Cell wall biogenesis/degradation</keyword>